<evidence type="ECO:0000313" key="3">
    <source>
        <dbReference type="Proteomes" id="UP001314263"/>
    </source>
</evidence>
<keyword evidence="1" id="KW-1133">Transmembrane helix</keyword>
<feature type="transmembrane region" description="Helical" evidence="1">
    <location>
        <begin position="32"/>
        <end position="53"/>
    </location>
</feature>
<gene>
    <name evidence="2" type="ORF">CVIRNUC_003350</name>
</gene>
<protein>
    <submittedName>
        <fullName evidence="2">Uncharacterized protein</fullName>
    </submittedName>
</protein>
<sequence length="460" mass="50108">MVAPIVAPVIVAAVYAAALGLKWKYGGDLTTMFDLFVMFCSIALYSIFEIVFYDRVVSNLRVTVSQKTVSDFLDLDPSGQARSYLDREIGNVDVAAYNAALSSQQAQNQVAIRSDAVWWFFLSSIIIAGVSLAMHVGINFRNHKWPLRPVEAVISVTLLAVFVVELLLYYLVIRRSNFFYNTDLVSKCLDQLRQTLSRNLIAMWNGDENLRNNLKGGGDLTDDIAAARTSITDLQTEIDVILPSVQALSLEKAQIVTQGLTALQQALDGCDPYLTALNENPCQPGDVLSASTGTPVAKIGNLQEVAKAVQALGLLSGSSGRADVDVLLQNIIESCQPMLEGLQQLSSAEPCNTYARVRAILMDLQKDCSNGVTYDAPGLGERLASNPNAVLIALAVLLFLAYMVAKMAAHDSWFSIASVSCICLCLVVFQLLFVSFAQSGAYKTPMDLGNPQFVWYTVMQ</sequence>
<reference evidence="2 3" key="1">
    <citation type="submission" date="2023-10" db="EMBL/GenBank/DDBJ databases">
        <authorList>
            <person name="Maclean D."/>
            <person name="Macfadyen A."/>
        </authorList>
    </citation>
    <scope>NUCLEOTIDE SEQUENCE [LARGE SCALE GENOMIC DNA]</scope>
</reference>
<comment type="caution">
    <text evidence="2">The sequence shown here is derived from an EMBL/GenBank/DDBJ whole genome shotgun (WGS) entry which is preliminary data.</text>
</comment>
<feature type="transmembrane region" description="Helical" evidence="1">
    <location>
        <begin position="117"/>
        <end position="140"/>
    </location>
</feature>
<keyword evidence="1" id="KW-0812">Transmembrane</keyword>
<evidence type="ECO:0000256" key="1">
    <source>
        <dbReference type="SAM" id="Phobius"/>
    </source>
</evidence>
<evidence type="ECO:0000313" key="2">
    <source>
        <dbReference type="EMBL" id="CAK0766353.1"/>
    </source>
</evidence>
<feature type="transmembrane region" description="Helical" evidence="1">
    <location>
        <begin position="152"/>
        <end position="172"/>
    </location>
</feature>
<dbReference type="AlphaFoldDB" id="A0AAV1I118"/>
<feature type="transmembrane region" description="Helical" evidence="1">
    <location>
        <begin position="389"/>
        <end position="408"/>
    </location>
</feature>
<accession>A0AAV1I118</accession>
<name>A0AAV1I118_9CHLO</name>
<organism evidence="2 3">
    <name type="scientific">Coccomyxa viridis</name>
    <dbReference type="NCBI Taxonomy" id="1274662"/>
    <lineage>
        <taxon>Eukaryota</taxon>
        <taxon>Viridiplantae</taxon>
        <taxon>Chlorophyta</taxon>
        <taxon>core chlorophytes</taxon>
        <taxon>Trebouxiophyceae</taxon>
        <taxon>Trebouxiophyceae incertae sedis</taxon>
        <taxon>Coccomyxaceae</taxon>
        <taxon>Coccomyxa</taxon>
    </lineage>
</organism>
<keyword evidence="3" id="KW-1185">Reference proteome</keyword>
<feature type="transmembrane region" description="Helical" evidence="1">
    <location>
        <begin position="414"/>
        <end position="436"/>
    </location>
</feature>
<dbReference type="EMBL" id="CAUYUE010000004">
    <property type="protein sequence ID" value="CAK0766353.1"/>
    <property type="molecule type" value="Genomic_DNA"/>
</dbReference>
<proteinExistence type="predicted"/>
<dbReference type="Proteomes" id="UP001314263">
    <property type="component" value="Unassembled WGS sequence"/>
</dbReference>
<keyword evidence="1" id="KW-0472">Membrane</keyword>